<evidence type="ECO:0000313" key="4">
    <source>
        <dbReference type="Proteomes" id="UP001597369"/>
    </source>
</evidence>
<organism evidence="3 4">
    <name type="scientific">Pontibacter silvestris</name>
    <dbReference type="NCBI Taxonomy" id="2305183"/>
    <lineage>
        <taxon>Bacteria</taxon>
        <taxon>Pseudomonadati</taxon>
        <taxon>Bacteroidota</taxon>
        <taxon>Cytophagia</taxon>
        <taxon>Cytophagales</taxon>
        <taxon>Hymenobacteraceae</taxon>
        <taxon>Pontibacter</taxon>
    </lineage>
</organism>
<sequence length="128" mass="14877">MDRPRQVQRDGIRFQGLRCIAPTLAGFVGEAVTVRYDPRDLAEIRVYHQEQFLCRAICQDIAQLQVSLKEIQKARRGIKKGLCQEIKKARQLIKNIEMERHSKLPPQTAKESKSTSEKTIILKRYEKD</sequence>
<comment type="caution">
    <text evidence="3">The sequence shown here is derived from an EMBL/GenBank/DDBJ whole genome shotgun (WGS) entry which is preliminary data.</text>
</comment>
<keyword evidence="4" id="KW-1185">Reference proteome</keyword>
<dbReference type="InterPro" id="IPR009004">
    <property type="entry name" value="Transposase_Mu_C"/>
</dbReference>
<feature type="domain" description="Transposase-like Mu C-terminal" evidence="2">
    <location>
        <begin position="4"/>
        <end position="55"/>
    </location>
</feature>
<dbReference type="Gene3D" id="2.30.30.130">
    <property type="entry name" value="Transposase, Mu, C-terminal"/>
    <property type="match status" value="1"/>
</dbReference>
<protein>
    <submittedName>
        <fullName evidence="3">Mu transposase C-terminal domain-containing protein</fullName>
    </submittedName>
</protein>
<dbReference type="InterPro" id="IPR015378">
    <property type="entry name" value="Transposase-like_Mu_C"/>
</dbReference>
<feature type="region of interest" description="Disordered" evidence="1">
    <location>
        <begin position="98"/>
        <end position="118"/>
    </location>
</feature>
<evidence type="ECO:0000256" key="1">
    <source>
        <dbReference type="SAM" id="MobiDB-lite"/>
    </source>
</evidence>
<dbReference type="RefSeq" id="WP_229962200.1">
    <property type="nucleotide sequence ID" value="NZ_JAJJWI010000019.1"/>
</dbReference>
<evidence type="ECO:0000313" key="3">
    <source>
        <dbReference type="EMBL" id="MFD2065960.1"/>
    </source>
</evidence>
<evidence type="ECO:0000259" key="2">
    <source>
        <dbReference type="Pfam" id="PF09299"/>
    </source>
</evidence>
<name>A0ABW4WVE7_9BACT</name>
<dbReference type="SUPFAM" id="SSF50610">
    <property type="entry name" value="mu transposase, C-terminal domain"/>
    <property type="match status" value="1"/>
</dbReference>
<proteinExistence type="predicted"/>
<dbReference type="EMBL" id="JBHUHV010000014">
    <property type="protein sequence ID" value="MFD2065960.1"/>
    <property type="molecule type" value="Genomic_DNA"/>
</dbReference>
<reference evidence="4" key="1">
    <citation type="journal article" date="2019" name="Int. J. Syst. Evol. Microbiol.">
        <title>The Global Catalogue of Microorganisms (GCM) 10K type strain sequencing project: providing services to taxonomists for standard genome sequencing and annotation.</title>
        <authorList>
            <consortium name="The Broad Institute Genomics Platform"/>
            <consortium name="The Broad Institute Genome Sequencing Center for Infectious Disease"/>
            <person name="Wu L."/>
            <person name="Ma J."/>
        </authorList>
    </citation>
    <scope>NUCLEOTIDE SEQUENCE [LARGE SCALE GENOMIC DNA]</scope>
    <source>
        <strain evidence="4">JCM 16545</strain>
    </source>
</reference>
<gene>
    <name evidence="3" type="ORF">ACFSKU_03635</name>
</gene>
<dbReference type="Pfam" id="PF09299">
    <property type="entry name" value="Mu-transpos_C"/>
    <property type="match status" value="1"/>
</dbReference>
<accession>A0ABW4WVE7</accession>
<dbReference type="Proteomes" id="UP001597369">
    <property type="component" value="Unassembled WGS sequence"/>
</dbReference>